<proteinExistence type="predicted"/>
<dbReference type="EMBL" id="JABFUD020000010">
    <property type="protein sequence ID" value="KAI5074945.1"/>
    <property type="molecule type" value="Genomic_DNA"/>
</dbReference>
<protein>
    <submittedName>
        <fullName evidence="1">Uncharacterized protein</fullName>
    </submittedName>
</protein>
<evidence type="ECO:0000313" key="2">
    <source>
        <dbReference type="Proteomes" id="UP000886520"/>
    </source>
</evidence>
<evidence type="ECO:0000313" key="1">
    <source>
        <dbReference type="EMBL" id="KAI5074945.1"/>
    </source>
</evidence>
<accession>A0A9D4UW70</accession>
<gene>
    <name evidence="1" type="ORF">GOP47_0010906</name>
</gene>
<dbReference type="AlphaFoldDB" id="A0A9D4UW70"/>
<dbReference type="Proteomes" id="UP000886520">
    <property type="component" value="Chromosome 10"/>
</dbReference>
<keyword evidence="2" id="KW-1185">Reference proteome</keyword>
<organism evidence="1 2">
    <name type="scientific">Adiantum capillus-veneris</name>
    <name type="common">Maidenhair fern</name>
    <dbReference type="NCBI Taxonomy" id="13818"/>
    <lineage>
        <taxon>Eukaryota</taxon>
        <taxon>Viridiplantae</taxon>
        <taxon>Streptophyta</taxon>
        <taxon>Embryophyta</taxon>
        <taxon>Tracheophyta</taxon>
        <taxon>Polypodiopsida</taxon>
        <taxon>Polypodiidae</taxon>
        <taxon>Polypodiales</taxon>
        <taxon>Pteridineae</taxon>
        <taxon>Pteridaceae</taxon>
        <taxon>Vittarioideae</taxon>
        <taxon>Adiantum</taxon>
    </lineage>
</organism>
<reference evidence="1" key="1">
    <citation type="submission" date="2021-01" db="EMBL/GenBank/DDBJ databases">
        <title>Adiantum capillus-veneris genome.</title>
        <authorList>
            <person name="Fang Y."/>
            <person name="Liao Q."/>
        </authorList>
    </citation>
    <scope>NUCLEOTIDE SEQUENCE</scope>
    <source>
        <strain evidence="1">H3</strain>
        <tissue evidence="1">Leaf</tissue>
    </source>
</reference>
<comment type="caution">
    <text evidence="1">The sequence shown here is derived from an EMBL/GenBank/DDBJ whole genome shotgun (WGS) entry which is preliminary data.</text>
</comment>
<name>A0A9D4UW70_ADICA</name>
<sequence length="140" mass="14975">MTSCNLKTSAQQAYRIAIGESNLGPHHCSPHAHICSNIWSTGEPSRGRLPPMDLVDSCAASLSGLNGPRGRWPIDKGGHRYGSLGCPCLPCGSSSSSLFGLIFALVGWWHPRSVQQECKCSRGTLLELLLGGGGFELWLL</sequence>